<organism evidence="11 12">
    <name type="scientific">Thermodesulfatator autotrophicus</name>
    <dbReference type="NCBI Taxonomy" id="1795632"/>
    <lineage>
        <taxon>Bacteria</taxon>
        <taxon>Pseudomonadati</taxon>
        <taxon>Thermodesulfobacteriota</taxon>
        <taxon>Thermodesulfobacteria</taxon>
        <taxon>Thermodesulfobacteriales</taxon>
        <taxon>Thermodesulfatatoraceae</taxon>
        <taxon>Thermodesulfatator</taxon>
    </lineage>
</organism>
<dbReference type="AlphaFoldDB" id="A0A177E9M1"/>
<evidence type="ECO:0000313" key="11">
    <source>
        <dbReference type="EMBL" id="OAG28654.1"/>
    </source>
</evidence>
<evidence type="ECO:0000256" key="4">
    <source>
        <dbReference type="ARBA" id="ARBA00022475"/>
    </source>
</evidence>
<dbReference type="InterPro" id="IPR006303">
    <property type="entry name" value="FliR"/>
</dbReference>
<comment type="similarity">
    <text evidence="2 10">Belongs to the FliR/MopE/SpaR family.</text>
</comment>
<dbReference type="PANTHER" id="PTHR30065">
    <property type="entry name" value="FLAGELLAR BIOSYNTHETIC PROTEIN FLIR"/>
    <property type="match status" value="1"/>
</dbReference>
<evidence type="ECO:0000256" key="10">
    <source>
        <dbReference type="RuleBase" id="RU362071"/>
    </source>
</evidence>
<keyword evidence="5 10" id="KW-0812">Transmembrane</keyword>
<dbReference type="PRINTS" id="PR00953">
    <property type="entry name" value="TYPE3IMRPROT"/>
</dbReference>
<gene>
    <name evidence="11" type="ORF">TH606_00710</name>
</gene>
<sequence>MNFFDFYTELAKYAVAFALILVRVGFFVAFLPILGSRLIPLQVKAALVLVLSLVFTPIWVGRVIMPASPWEFCLLALNEAALGVSLVFLVRLIFTGVQFGGQLLGFQMGFGVANVLDPATGLQAPVLSQFAYLIALLLFLVLDLHHYFLLALGESLKLLPPATLKTPVEVFKVLVLKGKEIFVLGIKIMAPAMAILFLIQIAMGIVARFVPQINILIVSFPLTIAVGLFFFGLTLQIFSMVLAPSWREAVGFVPQIIKAFGK</sequence>
<evidence type="ECO:0000256" key="6">
    <source>
        <dbReference type="ARBA" id="ARBA00022989"/>
    </source>
</evidence>
<dbReference type="OrthoDB" id="9807748at2"/>
<feature type="transmembrane region" description="Helical" evidence="10">
    <location>
        <begin position="213"/>
        <end position="238"/>
    </location>
</feature>
<dbReference type="Pfam" id="PF01311">
    <property type="entry name" value="Bac_export_1"/>
    <property type="match status" value="1"/>
</dbReference>
<dbReference type="STRING" id="1795632.TH606_00710"/>
<keyword evidence="4 10" id="KW-1003">Cell membrane</keyword>
<accession>A0A177E9M1</accession>
<name>A0A177E9M1_9BACT</name>
<feature type="transmembrane region" description="Helical" evidence="10">
    <location>
        <begin position="181"/>
        <end position="207"/>
    </location>
</feature>
<dbReference type="RefSeq" id="WP_068540574.1">
    <property type="nucleotide sequence ID" value="NZ_LSFI01000002.1"/>
</dbReference>
<comment type="caution">
    <text evidence="11">The sequence shown here is derived from an EMBL/GenBank/DDBJ whole genome shotgun (WGS) entry which is preliminary data.</text>
</comment>
<feature type="transmembrane region" description="Helical" evidence="10">
    <location>
        <begin position="72"/>
        <end position="94"/>
    </location>
</feature>
<keyword evidence="8 10" id="KW-0975">Bacterial flagellum</keyword>
<evidence type="ECO:0000256" key="7">
    <source>
        <dbReference type="ARBA" id="ARBA00023136"/>
    </source>
</evidence>
<keyword evidence="6 10" id="KW-1133">Transmembrane helix</keyword>
<evidence type="ECO:0000256" key="8">
    <source>
        <dbReference type="ARBA" id="ARBA00023143"/>
    </source>
</evidence>
<evidence type="ECO:0000256" key="3">
    <source>
        <dbReference type="ARBA" id="ARBA00021717"/>
    </source>
</evidence>
<evidence type="ECO:0000256" key="9">
    <source>
        <dbReference type="NCBIfam" id="TIGR01400"/>
    </source>
</evidence>
<protein>
    <recommendedName>
        <fullName evidence="3 9">Flagellar biosynthetic protein FliR</fullName>
    </recommendedName>
</protein>
<dbReference type="PANTHER" id="PTHR30065:SF1">
    <property type="entry name" value="SURFACE PRESENTATION OF ANTIGENS PROTEIN SPAR"/>
    <property type="match status" value="1"/>
</dbReference>
<dbReference type="GO" id="GO:0044780">
    <property type="term" value="P:bacterial-type flagellum assembly"/>
    <property type="evidence" value="ECO:0007669"/>
    <property type="project" value="UniProtKB-UniRule"/>
</dbReference>
<dbReference type="NCBIfam" id="TIGR01400">
    <property type="entry name" value="fliR"/>
    <property type="match status" value="1"/>
</dbReference>
<keyword evidence="12" id="KW-1185">Reference proteome</keyword>
<feature type="transmembrane region" description="Helical" evidence="10">
    <location>
        <begin position="130"/>
        <end position="150"/>
    </location>
</feature>
<feature type="transmembrane region" description="Helical" evidence="10">
    <location>
        <begin position="41"/>
        <end position="60"/>
    </location>
</feature>
<reference evidence="11 12" key="1">
    <citation type="submission" date="2016-02" db="EMBL/GenBank/DDBJ databases">
        <title>Draft genome sequence of Thermodesulfatator sp. S606.</title>
        <authorList>
            <person name="Lai Q."/>
            <person name="Cao J."/>
            <person name="Dupont S."/>
            <person name="Shao Z."/>
            <person name="Jebbar M."/>
            <person name="Alain K."/>
        </authorList>
    </citation>
    <scope>NUCLEOTIDE SEQUENCE [LARGE SCALE GENOMIC DNA]</scope>
    <source>
        <strain evidence="11 12">S606</strain>
    </source>
</reference>
<dbReference type="GO" id="GO:0006605">
    <property type="term" value="P:protein targeting"/>
    <property type="evidence" value="ECO:0007669"/>
    <property type="project" value="UniProtKB-UniRule"/>
</dbReference>
<evidence type="ECO:0000256" key="5">
    <source>
        <dbReference type="ARBA" id="ARBA00022692"/>
    </source>
</evidence>
<evidence type="ECO:0000256" key="2">
    <source>
        <dbReference type="ARBA" id="ARBA00009772"/>
    </source>
</evidence>
<proteinExistence type="inferred from homology"/>
<keyword evidence="7 10" id="KW-0472">Membrane</keyword>
<feature type="transmembrane region" description="Helical" evidence="10">
    <location>
        <begin position="12"/>
        <end position="35"/>
    </location>
</feature>
<dbReference type="InterPro" id="IPR002010">
    <property type="entry name" value="T3SS_IM_R"/>
</dbReference>
<evidence type="ECO:0000256" key="1">
    <source>
        <dbReference type="ARBA" id="ARBA00002578"/>
    </source>
</evidence>
<dbReference type="GO" id="GO:0009425">
    <property type="term" value="C:bacterial-type flagellum basal body"/>
    <property type="evidence" value="ECO:0007669"/>
    <property type="project" value="UniProtKB-SubCell"/>
</dbReference>
<comment type="function">
    <text evidence="1 10">Role in flagellar biosynthesis.</text>
</comment>
<evidence type="ECO:0000313" key="12">
    <source>
        <dbReference type="Proteomes" id="UP000076964"/>
    </source>
</evidence>
<comment type="subcellular location">
    <subcellularLocation>
        <location evidence="10">Cell membrane</location>
        <topology evidence="10">Multi-pass membrane protein</topology>
    </subcellularLocation>
    <subcellularLocation>
        <location evidence="10">Bacterial flagellum basal body</location>
    </subcellularLocation>
</comment>
<dbReference type="GO" id="GO:0005886">
    <property type="term" value="C:plasma membrane"/>
    <property type="evidence" value="ECO:0007669"/>
    <property type="project" value="UniProtKB-SubCell"/>
</dbReference>
<dbReference type="Proteomes" id="UP000076964">
    <property type="component" value="Unassembled WGS sequence"/>
</dbReference>
<dbReference type="EMBL" id="LSFI01000002">
    <property type="protein sequence ID" value="OAG28654.1"/>
    <property type="molecule type" value="Genomic_DNA"/>
</dbReference>